<evidence type="ECO:0000259" key="2">
    <source>
        <dbReference type="Pfam" id="PF19054"/>
    </source>
</evidence>
<proteinExistence type="predicted"/>
<sequence>MAGSPTARRRRLSIELKKLREKSTLTCAQAVGPGLERLQGQPDGDGQWRIQPSDIDALCRFYGTSDELREFLKSLARQAKVRGWWQVHGAGVPEWFNIYIGLEQDASTFRQYQCEVVPGLMQTEVYASELHKSGAHMSAEDITKAVQVHMERQAMLRRPDAPDAWFIVNEGALRHVIGDHALMREQMERVRETADLPTVTVQVLPFDAGTYPATGSFTMLGFPAPEDPDLVYRDGITDAMYLEGEHHVREYTRAFDGLRSRGLESSTLGLVDRVDPEGLRKVTIEASGGSGRPVWFTSSYSNGAGGECVECAFTGGGALVRDSKVADARVIVVGSDAWRSFVQNVKRGGAAL</sequence>
<dbReference type="AlphaFoldDB" id="S4NGW4"/>
<reference evidence="3 4" key="1">
    <citation type="submission" date="2013-02" db="EMBL/GenBank/DDBJ databases">
        <title>Draft Genome Sequence of Streptomyces afghaniensis, Which Produces Compounds of the Julimycin B-Complex.</title>
        <authorList>
            <person name="Gruening B.A."/>
            <person name="Praeg A."/>
            <person name="Erxleben A."/>
            <person name="Guenther S."/>
            <person name="Fiedler H.-P."/>
            <person name="Goodfellow M."/>
            <person name="Mueller M."/>
        </authorList>
    </citation>
    <scope>NUCLEOTIDE SEQUENCE [LARGE SCALE GENOMIC DNA]</scope>
    <source>
        <strain evidence="3 4">772</strain>
    </source>
</reference>
<keyword evidence="4" id="KW-1185">Reference proteome</keyword>
<protein>
    <recommendedName>
        <fullName evidence="5">DUF5753 domain-containing protein</fullName>
    </recommendedName>
</protein>
<evidence type="ECO:0008006" key="5">
    <source>
        <dbReference type="Google" id="ProtNLM"/>
    </source>
</evidence>
<dbReference type="InterPro" id="IPR043917">
    <property type="entry name" value="DUF5753"/>
</dbReference>
<evidence type="ECO:0000259" key="1">
    <source>
        <dbReference type="Pfam" id="PF04149"/>
    </source>
</evidence>
<evidence type="ECO:0000313" key="4">
    <source>
        <dbReference type="Proteomes" id="UP000015001"/>
    </source>
</evidence>
<dbReference type="PATRIC" id="fig|1283301.3.peg.5249"/>
<dbReference type="HOGENOM" id="CLU_055817_1_0_11"/>
<dbReference type="EMBL" id="AOPY01001488">
    <property type="protein sequence ID" value="EPJ37674.1"/>
    <property type="molecule type" value="Genomic_DNA"/>
</dbReference>
<dbReference type="Pfam" id="PF19054">
    <property type="entry name" value="DUF5753"/>
    <property type="match status" value="1"/>
</dbReference>
<dbReference type="Proteomes" id="UP000015001">
    <property type="component" value="Unassembled WGS sequence"/>
</dbReference>
<organism evidence="3 4">
    <name type="scientific">Streptomyces afghaniensis 772</name>
    <dbReference type="NCBI Taxonomy" id="1283301"/>
    <lineage>
        <taxon>Bacteria</taxon>
        <taxon>Bacillati</taxon>
        <taxon>Actinomycetota</taxon>
        <taxon>Actinomycetes</taxon>
        <taxon>Kitasatosporales</taxon>
        <taxon>Streptomycetaceae</taxon>
        <taxon>Streptomyces</taxon>
    </lineage>
</organism>
<gene>
    <name evidence="3" type="ORF">STAFG_5284</name>
</gene>
<dbReference type="Pfam" id="PF04149">
    <property type="entry name" value="DUF397"/>
    <property type="match status" value="1"/>
</dbReference>
<feature type="domain" description="DUF5753" evidence="2">
    <location>
        <begin position="99"/>
        <end position="264"/>
    </location>
</feature>
<dbReference type="InterPro" id="IPR007278">
    <property type="entry name" value="DUF397"/>
</dbReference>
<accession>S4NGW4</accession>
<feature type="domain" description="DUF397" evidence="1">
    <location>
        <begin position="294"/>
        <end position="346"/>
    </location>
</feature>
<name>S4NGW4_9ACTN</name>
<comment type="caution">
    <text evidence="3">The sequence shown here is derived from an EMBL/GenBank/DDBJ whole genome shotgun (WGS) entry which is preliminary data.</text>
</comment>
<evidence type="ECO:0000313" key="3">
    <source>
        <dbReference type="EMBL" id="EPJ37674.1"/>
    </source>
</evidence>